<keyword evidence="3" id="KW-1185">Reference proteome</keyword>
<protein>
    <submittedName>
        <fullName evidence="2">Uncharacterized protein</fullName>
    </submittedName>
</protein>
<organism evidence="2 3">
    <name type="scientific">Anabaenopsis circularis NIES-21</name>
    <dbReference type="NCBI Taxonomy" id="1085406"/>
    <lineage>
        <taxon>Bacteria</taxon>
        <taxon>Bacillati</taxon>
        <taxon>Cyanobacteriota</taxon>
        <taxon>Cyanophyceae</taxon>
        <taxon>Nostocales</taxon>
        <taxon>Nodulariaceae</taxon>
        <taxon>Anabaenopsis</taxon>
    </lineage>
</organism>
<dbReference type="Proteomes" id="UP000218287">
    <property type="component" value="Chromosome"/>
</dbReference>
<name>A0A1Z4GES5_9CYAN</name>
<feature type="chain" id="PRO_5012193416" evidence="1">
    <location>
        <begin position="26"/>
        <end position="143"/>
    </location>
</feature>
<evidence type="ECO:0000313" key="2">
    <source>
        <dbReference type="EMBL" id="BAY15848.1"/>
    </source>
</evidence>
<dbReference type="AlphaFoldDB" id="A0A1Z4GES5"/>
<accession>A0A1Z4GES5</accession>
<reference evidence="2 3" key="1">
    <citation type="submission" date="2017-06" db="EMBL/GenBank/DDBJ databases">
        <title>Genome sequencing of cyanobaciteial culture collection at National Institute for Environmental Studies (NIES).</title>
        <authorList>
            <person name="Hirose Y."/>
            <person name="Shimura Y."/>
            <person name="Fujisawa T."/>
            <person name="Nakamura Y."/>
            <person name="Kawachi M."/>
        </authorList>
    </citation>
    <scope>NUCLEOTIDE SEQUENCE [LARGE SCALE GENOMIC DNA]</scope>
    <source>
        <strain evidence="2 3">NIES-21</strain>
    </source>
</reference>
<gene>
    <name evidence="2" type="ORF">NIES21_16690</name>
</gene>
<dbReference type="OrthoDB" id="514474at2"/>
<keyword evidence="1" id="KW-0732">Signal</keyword>
<proteinExistence type="predicted"/>
<evidence type="ECO:0000313" key="3">
    <source>
        <dbReference type="Proteomes" id="UP000218287"/>
    </source>
</evidence>
<feature type="signal peptide" evidence="1">
    <location>
        <begin position="1"/>
        <end position="25"/>
    </location>
</feature>
<evidence type="ECO:0000256" key="1">
    <source>
        <dbReference type="SAM" id="SignalP"/>
    </source>
</evidence>
<sequence length="143" mass="15321">MKLSTLTASFLTVASMILTAGIASAQTATDITSANIDVTPITTHGQVITTAVNSYMSPSNVTTFRGIQPFNLVYLAYQGNLKSQGIPSGSTLIFQHQIGTLNARDLVQAAVKAKKLPDQFLHDSTYLSAVDVQLSSLQKTFLR</sequence>
<dbReference type="EMBL" id="AP018174">
    <property type="protein sequence ID" value="BAY15848.1"/>
    <property type="molecule type" value="Genomic_DNA"/>
</dbReference>